<dbReference type="Pfam" id="PF14331">
    <property type="entry name" value="IcmF-related_N"/>
    <property type="match status" value="1"/>
</dbReference>
<dbReference type="InterPro" id="IPR017731">
    <property type="entry name" value="TssM1-like"/>
</dbReference>
<organism evidence="6 7">
    <name type="scientific">Rahnella ecdela</name>
    <dbReference type="NCBI Taxonomy" id="2816250"/>
    <lineage>
        <taxon>Bacteria</taxon>
        <taxon>Pseudomonadati</taxon>
        <taxon>Pseudomonadota</taxon>
        <taxon>Gammaproteobacteria</taxon>
        <taxon>Enterobacterales</taxon>
        <taxon>Yersiniaceae</taxon>
        <taxon>Rahnella</taxon>
    </lineage>
</organism>
<keyword evidence="7" id="KW-1185">Reference proteome</keyword>
<dbReference type="InterPro" id="IPR009612">
    <property type="entry name" value="IcmF-rel"/>
</dbReference>
<dbReference type="InterPro" id="IPR048677">
    <property type="entry name" value="TssM1_hel"/>
</dbReference>
<dbReference type="CDD" id="cd00882">
    <property type="entry name" value="Ras_like_GTPase"/>
    <property type="match status" value="1"/>
</dbReference>
<dbReference type="RefSeq" id="WP_217149526.1">
    <property type="nucleotide sequence ID" value="NZ_JAFMOY010000126.1"/>
</dbReference>
<evidence type="ECO:0000313" key="6">
    <source>
        <dbReference type="EMBL" id="MBU9845856.1"/>
    </source>
</evidence>
<keyword evidence="1" id="KW-1133">Transmembrane helix</keyword>
<reference evidence="6 7" key="1">
    <citation type="submission" date="2021-03" db="EMBL/GenBank/DDBJ databases">
        <title>Five novel Rahnella species.</title>
        <authorList>
            <person name="Brady C."/>
            <person name="Asselin J."/>
            <person name="Beer S."/>
            <person name="Bruberg M.B."/>
            <person name="Crampton B."/>
            <person name="Venter S."/>
            <person name="Arnold D."/>
            <person name="Denman S."/>
        </authorList>
    </citation>
    <scope>NUCLEOTIDE SEQUENCE [LARGE SCALE GENOMIC DNA]</scope>
    <source>
        <strain evidence="6 7">FRB 231</strain>
    </source>
</reference>
<feature type="transmembrane region" description="Helical" evidence="1">
    <location>
        <begin position="26"/>
        <end position="45"/>
    </location>
</feature>
<dbReference type="InterPro" id="IPR010623">
    <property type="entry name" value="IcmF_C"/>
</dbReference>
<dbReference type="InterPro" id="IPR053156">
    <property type="entry name" value="T6SS_TssM-like"/>
</dbReference>
<feature type="domain" description="Type VI secretion system component TssM1 helical" evidence="5">
    <location>
        <begin position="954"/>
        <end position="1014"/>
    </location>
</feature>
<proteinExistence type="predicted"/>
<dbReference type="Pfam" id="PF06761">
    <property type="entry name" value="IcmF-related"/>
    <property type="match status" value="1"/>
</dbReference>
<feature type="domain" description="Type VI secretion system component TssM1 N-terminal" evidence="4">
    <location>
        <begin position="210"/>
        <end position="461"/>
    </location>
</feature>
<protein>
    <submittedName>
        <fullName evidence="6">Type VI secretion system membrane subunit TssM</fullName>
    </submittedName>
</protein>
<feature type="transmembrane region" description="Helical" evidence="1">
    <location>
        <begin position="457"/>
        <end position="478"/>
    </location>
</feature>
<evidence type="ECO:0000259" key="4">
    <source>
        <dbReference type="Pfam" id="PF14331"/>
    </source>
</evidence>
<name>A0ABS6LGY5_9GAMM</name>
<feature type="domain" description="IcmF-related" evidence="3">
    <location>
        <begin position="513"/>
        <end position="825"/>
    </location>
</feature>
<dbReference type="Pfam" id="PF06744">
    <property type="entry name" value="IcmF_C"/>
    <property type="match status" value="1"/>
</dbReference>
<evidence type="ECO:0000259" key="5">
    <source>
        <dbReference type="Pfam" id="PF21070"/>
    </source>
</evidence>
<comment type="caution">
    <text evidence="6">The sequence shown here is derived from an EMBL/GenBank/DDBJ whole genome shotgun (WGS) entry which is preliminary data.</text>
</comment>
<evidence type="ECO:0000256" key="1">
    <source>
        <dbReference type="SAM" id="Phobius"/>
    </source>
</evidence>
<accession>A0ABS6LGY5</accession>
<dbReference type="PANTHER" id="PTHR36153">
    <property type="entry name" value="INNER MEMBRANE PROTEIN-RELATED"/>
    <property type="match status" value="1"/>
</dbReference>
<sequence>MFKISKPGFLRALKPTLKPAMPRLKISAMVLLVIGWILSLVWIWWKGPTWTLGQQHPLAPQANRWLATSVWVLIALAWLTWRVVKRLQHLETLQRLQRQHEKDPISLEVHQQQRHLDHWLLRLQRHLARRDPAYHLPWYIMVGTSGSGKTTLLREGYSSDKIYVPEKVRGENNALWHISPYVGEHAVIFDIDGKLINQPATGQEEVNVYARLWEHWLGWLNQNRPRQPLNGIIITLDLPELLTASKSQREQQLTVLRQRLQDLNQQLHCELPVYLVLTKLDLLYGFAPLFQPLDKQQRDSILGVTFREGSHENDQWREELHTFWQEWMQRFNQALPDLLLSHVEASQRSMLFSFNRQMQGINDHLESLITSLLAGDNMSVMLRGVYLTSSLQRGQVDDVFIQSAAVQYRLGQTALSSWPMVETQPYFTRSLFPEILLAEANLAGENSLWLKKTRRRMTFFSAIGATAALICMAGWHYYYQSNYHSGVTVLAQAKSFREIPPPQGIDEQGNLQLPLLNPMRDATLAYGDYREHNALTDMALYQGVKIGPYVEKTYLQLLDQRFLPALFNGLIKDLNAAPAGSEKKLAILRVIRMLEDRSGRDNKVVEQYMSQRWSEHFHGQRGLQSQLMSHLDYALEHTDWHARRAEGDSDAITRFIPYEKPIVAAQQELSKLSIYQRVYQSLRSKAQGVLPADLNLRDQIGPSFDKVFVANKEEDLAIPQFLTRYGLQSYFVKQRDSLVELTALDSWVLNITKNVTFSEADREEIQRHITEQYISDYTATWQAGMNNLDVREFEDIQEVTDALEQVISGDQPFYRALQTLRDNTQLPPPPANLPEKARDEMMSALDFQLLTRLGRDFSPENGVLTETKDKASTLQAVYQQLTELHRYLLAIQNSPVPGKSALKAVQMRLDQNNSDPIFATRQMAKTLPAPLNRWVGKLADQAWHVVMIEAVHYMEVEWNDKVVKIFNEQLADRYPFNPDATQDASLDAFNRFFKPDGILDSFYQQNLKLFIENKLTWGDDGEVLIRPDVQQQLETAQKIRETFFTQQSALGTQYAIETTELSSNKRRSVLNMDGQLLDYSHGRNYTTHLVWPNTMRDGTESKLTLIGTGDGAPRSISFKGPWAQFRLIDAGNLTNVDDGSFDVRFNVDGGYMIYRMHFDTQDNPFTGGLFSEFSLPDTLY</sequence>
<dbReference type="PANTHER" id="PTHR36153:SF5">
    <property type="entry name" value="EXPORTED PROTEIN"/>
    <property type="match status" value="1"/>
</dbReference>
<gene>
    <name evidence="6" type="primary">tssM</name>
    <name evidence="6" type="ORF">J1784_12635</name>
</gene>
<dbReference type="NCBIfam" id="TIGR03348">
    <property type="entry name" value="VI_IcmF"/>
    <property type="match status" value="1"/>
</dbReference>
<evidence type="ECO:0000259" key="2">
    <source>
        <dbReference type="Pfam" id="PF06744"/>
    </source>
</evidence>
<keyword evidence="1" id="KW-0812">Transmembrane</keyword>
<evidence type="ECO:0000313" key="7">
    <source>
        <dbReference type="Proteomes" id="UP000739284"/>
    </source>
</evidence>
<dbReference type="Pfam" id="PF21070">
    <property type="entry name" value="IcmF_helical"/>
    <property type="match status" value="1"/>
</dbReference>
<evidence type="ECO:0000259" key="3">
    <source>
        <dbReference type="Pfam" id="PF06761"/>
    </source>
</evidence>
<feature type="transmembrane region" description="Helical" evidence="1">
    <location>
        <begin position="65"/>
        <end position="84"/>
    </location>
</feature>
<dbReference type="Proteomes" id="UP000739284">
    <property type="component" value="Unassembled WGS sequence"/>
</dbReference>
<dbReference type="InterPro" id="IPR025743">
    <property type="entry name" value="TssM1_N"/>
</dbReference>
<keyword evidence="1" id="KW-0472">Membrane</keyword>
<feature type="domain" description="Type VI secretion system IcmF C-terminal" evidence="2">
    <location>
        <begin position="1055"/>
        <end position="1159"/>
    </location>
</feature>
<dbReference type="EMBL" id="JAFMOY010000126">
    <property type="protein sequence ID" value="MBU9845856.1"/>
    <property type="molecule type" value="Genomic_DNA"/>
</dbReference>